<comment type="cofactor">
    <cofactor evidence="1">
        <name>Cu(2+)</name>
        <dbReference type="ChEBI" id="CHEBI:29036"/>
    </cofactor>
</comment>
<keyword evidence="9" id="KW-0503">Monooxygenase</keyword>
<evidence type="ECO:0000256" key="6">
    <source>
        <dbReference type="ARBA" id="ARBA00023001"/>
    </source>
</evidence>
<name>A0ABQ6L1Y4_ASPOZ</name>
<evidence type="ECO:0000256" key="15">
    <source>
        <dbReference type="ARBA" id="ARBA00047174"/>
    </source>
</evidence>
<evidence type="ECO:0000256" key="13">
    <source>
        <dbReference type="ARBA" id="ARBA00044502"/>
    </source>
</evidence>
<evidence type="ECO:0000313" key="17">
    <source>
        <dbReference type="EMBL" id="GMG51930.1"/>
    </source>
</evidence>
<keyword evidence="7" id="KW-0560">Oxidoreductase</keyword>
<evidence type="ECO:0000256" key="8">
    <source>
        <dbReference type="ARBA" id="ARBA00023008"/>
    </source>
</evidence>
<keyword evidence="18" id="KW-1185">Reference proteome</keyword>
<accession>A0ABQ6L1Y4</accession>
<evidence type="ECO:0000256" key="2">
    <source>
        <dbReference type="ARBA" id="ARBA00004613"/>
    </source>
</evidence>
<comment type="similarity">
    <text evidence="13">Belongs to the polysaccharide monooxygenase AA9 family.</text>
</comment>
<keyword evidence="4" id="KW-0479">Metal-binding</keyword>
<keyword evidence="8" id="KW-0186">Copper</keyword>
<dbReference type="Gene3D" id="2.70.50.70">
    <property type="match status" value="1"/>
</dbReference>
<comment type="caution">
    <text evidence="17">The sequence shown here is derived from an EMBL/GenBank/DDBJ whole genome shotgun (WGS) entry which is preliminary data.</text>
</comment>
<reference evidence="17" key="1">
    <citation type="submission" date="2023-04" db="EMBL/GenBank/DDBJ databases">
        <title>Aspergillus oryzae var. brunneus NBRC 4377.</title>
        <authorList>
            <person name="Ichikawa N."/>
            <person name="Sato H."/>
            <person name="Tonouchi N."/>
        </authorList>
    </citation>
    <scope>NUCLEOTIDE SEQUENCE</scope>
    <source>
        <strain evidence="17">NBRC 4377</strain>
    </source>
</reference>
<dbReference type="Pfam" id="PF03443">
    <property type="entry name" value="AA9"/>
    <property type="match status" value="1"/>
</dbReference>
<keyword evidence="12" id="KW-0624">Polysaccharide degradation</keyword>
<dbReference type="PANTHER" id="PTHR33353">
    <property type="entry name" value="PUTATIVE (AFU_ORTHOLOGUE AFUA_1G12560)-RELATED"/>
    <property type="match status" value="1"/>
</dbReference>
<sequence>MRGEHFGFYQAGTYGQSQFYINCAQLTVIGDGIGAPSPTVKIPGVYNGYELGILVDIDNHVPTSYTAPGPAKCLSKCGDGTPNLVGQVSDGDCRA</sequence>
<evidence type="ECO:0000256" key="10">
    <source>
        <dbReference type="ARBA" id="ARBA00023157"/>
    </source>
</evidence>
<proteinExistence type="inferred from homology"/>
<keyword evidence="5" id="KW-0732">Signal</keyword>
<evidence type="ECO:0000256" key="4">
    <source>
        <dbReference type="ARBA" id="ARBA00022723"/>
    </source>
</evidence>
<dbReference type="EC" id="1.14.99.56" evidence="15"/>
<gene>
    <name evidence="17" type="ORF">Aory05_001035400</name>
</gene>
<dbReference type="InterPro" id="IPR005103">
    <property type="entry name" value="AA9_LPMO"/>
</dbReference>
<dbReference type="EMBL" id="BSYB01000053">
    <property type="protein sequence ID" value="GMG51930.1"/>
    <property type="molecule type" value="Genomic_DNA"/>
</dbReference>
<keyword evidence="10" id="KW-1015">Disulfide bond</keyword>
<evidence type="ECO:0000256" key="7">
    <source>
        <dbReference type="ARBA" id="ARBA00023002"/>
    </source>
</evidence>
<comment type="subcellular location">
    <subcellularLocation>
        <location evidence="2">Secreted</location>
    </subcellularLocation>
</comment>
<keyword evidence="11" id="KW-0119">Carbohydrate metabolism</keyword>
<protein>
    <recommendedName>
        <fullName evidence="15">lytic cellulose monooxygenase (C4-dehydrogenating)</fullName>
        <ecNumber evidence="15">1.14.99.56</ecNumber>
    </recommendedName>
</protein>
<evidence type="ECO:0000256" key="3">
    <source>
        <dbReference type="ARBA" id="ARBA00022525"/>
    </source>
</evidence>
<evidence type="ECO:0000256" key="5">
    <source>
        <dbReference type="ARBA" id="ARBA00022729"/>
    </source>
</evidence>
<keyword evidence="3" id="KW-0964">Secreted</keyword>
<dbReference type="PANTHER" id="PTHR33353:SF10">
    <property type="entry name" value="ENDO-BETA-1,4-GLUCANASE D"/>
    <property type="match status" value="1"/>
</dbReference>
<evidence type="ECO:0000313" key="18">
    <source>
        <dbReference type="Proteomes" id="UP001165189"/>
    </source>
</evidence>
<evidence type="ECO:0000256" key="14">
    <source>
        <dbReference type="ARBA" id="ARBA00045077"/>
    </source>
</evidence>
<evidence type="ECO:0000259" key="16">
    <source>
        <dbReference type="Pfam" id="PF03443"/>
    </source>
</evidence>
<comment type="catalytic activity">
    <reaction evidence="14">
        <text>[(1-&gt;4)-beta-D-glucosyl]n+m + reduced acceptor + O2 = 4-dehydro-beta-D-glucosyl-[(1-&gt;4)-beta-D-glucosyl]n-1 + [(1-&gt;4)-beta-D-glucosyl]m + acceptor + H2O.</text>
        <dbReference type="EC" id="1.14.99.56"/>
    </reaction>
</comment>
<evidence type="ECO:0000256" key="9">
    <source>
        <dbReference type="ARBA" id="ARBA00023033"/>
    </source>
</evidence>
<feature type="domain" description="Auxiliary Activity family 9 catalytic" evidence="16">
    <location>
        <begin position="1"/>
        <end position="65"/>
    </location>
</feature>
<keyword evidence="6" id="KW-0136">Cellulose degradation</keyword>
<dbReference type="InterPro" id="IPR049892">
    <property type="entry name" value="AA9"/>
</dbReference>
<organism evidence="17 18">
    <name type="scientific">Aspergillus oryzae var. brunneus</name>
    <dbReference type="NCBI Taxonomy" id="332754"/>
    <lineage>
        <taxon>Eukaryota</taxon>
        <taxon>Fungi</taxon>
        <taxon>Dikarya</taxon>
        <taxon>Ascomycota</taxon>
        <taxon>Pezizomycotina</taxon>
        <taxon>Eurotiomycetes</taxon>
        <taxon>Eurotiomycetidae</taxon>
        <taxon>Eurotiales</taxon>
        <taxon>Aspergillaceae</taxon>
        <taxon>Aspergillus</taxon>
        <taxon>Aspergillus subgen. Circumdati</taxon>
    </lineage>
</organism>
<evidence type="ECO:0000256" key="12">
    <source>
        <dbReference type="ARBA" id="ARBA00023326"/>
    </source>
</evidence>
<evidence type="ECO:0000256" key="1">
    <source>
        <dbReference type="ARBA" id="ARBA00001973"/>
    </source>
</evidence>
<evidence type="ECO:0000256" key="11">
    <source>
        <dbReference type="ARBA" id="ARBA00023277"/>
    </source>
</evidence>
<dbReference type="Proteomes" id="UP001165189">
    <property type="component" value="Unassembled WGS sequence"/>
</dbReference>